<protein>
    <submittedName>
        <fullName evidence="2">Uncharacterized protein</fullName>
    </submittedName>
</protein>
<reference evidence="2" key="1">
    <citation type="journal article" date="2013" name="BMC Genomics">
        <title>Unscrambling butterfly oogenesis.</title>
        <authorList>
            <person name="Carter J.M."/>
            <person name="Baker S.C."/>
            <person name="Pink R."/>
            <person name="Carter D.R."/>
            <person name="Collins A."/>
            <person name="Tomlin J."/>
            <person name="Gibbs M."/>
            <person name="Breuker C.J."/>
        </authorList>
    </citation>
    <scope>NUCLEOTIDE SEQUENCE</scope>
    <source>
        <tissue evidence="2">Ovary</tissue>
    </source>
</reference>
<organism evidence="2">
    <name type="scientific">Pararge aegeria</name>
    <name type="common">speckled wood butterfly</name>
    <dbReference type="NCBI Taxonomy" id="116150"/>
    <lineage>
        <taxon>Eukaryota</taxon>
        <taxon>Metazoa</taxon>
        <taxon>Ecdysozoa</taxon>
        <taxon>Arthropoda</taxon>
        <taxon>Hexapoda</taxon>
        <taxon>Insecta</taxon>
        <taxon>Pterygota</taxon>
        <taxon>Neoptera</taxon>
        <taxon>Endopterygota</taxon>
        <taxon>Lepidoptera</taxon>
        <taxon>Glossata</taxon>
        <taxon>Ditrysia</taxon>
        <taxon>Papilionoidea</taxon>
        <taxon>Nymphalidae</taxon>
        <taxon>Satyrinae</taxon>
        <taxon>Satyrini</taxon>
        <taxon>Parargina</taxon>
        <taxon>Pararge</taxon>
    </lineage>
</organism>
<dbReference type="AlphaFoldDB" id="S4PTD8"/>
<keyword evidence="1" id="KW-1133">Transmembrane helix</keyword>
<name>S4PTD8_9NEOP</name>
<proteinExistence type="predicted"/>
<evidence type="ECO:0000313" key="2">
    <source>
        <dbReference type="EMBL" id="JAA80347.1"/>
    </source>
</evidence>
<accession>S4PTD8</accession>
<reference evidence="2" key="2">
    <citation type="submission" date="2013-05" db="EMBL/GenBank/DDBJ databases">
        <authorList>
            <person name="Carter J.-M."/>
            <person name="Baker S.C."/>
            <person name="Pink R."/>
            <person name="Carter D.R.F."/>
            <person name="Collins A."/>
            <person name="Tomlin J."/>
            <person name="Gibbs M."/>
            <person name="Breuker C.J."/>
        </authorList>
    </citation>
    <scope>NUCLEOTIDE SEQUENCE</scope>
    <source>
        <tissue evidence="2">Ovary</tissue>
    </source>
</reference>
<evidence type="ECO:0000256" key="1">
    <source>
        <dbReference type="SAM" id="Phobius"/>
    </source>
</evidence>
<dbReference type="EMBL" id="GAIX01012213">
    <property type="protein sequence ID" value="JAA80347.1"/>
    <property type="molecule type" value="Transcribed_RNA"/>
</dbReference>
<feature type="transmembrane region" description="Helical" evidence="1">
    <location>
        <begin position="23"/>
        <end position="40"/>
    </location>
</feature>
<keyword evidence="1" id="KW-0812">Transmembrane</keyword>
<sequence>MCFSIVLRYFGSDRQQAGKDKKVTVFICVTITVFGLFLLVRGNALFCRHKQFYLVPSLYKMNVRFVPNSTKFDSCIQN</sequence>
<keyword evidence="1" id="KW-0472">Membrane</keyword>